<dbReference type="Proteomes" id="UP000182190">
    <property type="component" value="Unassembled WGS sequence"/>
</dbReference>
<organism evidence="1 2">
    <name type="scientific">Planktothrix paucivesiculata PCC 9631</name>
    <dbReference type="NCBI Taxonomy" id="671071"/>
    <lineage>
        <taxon>Bacteria</taxon>
        <taxon>Bacillati</taxon>
        <taxon>Cyanobacteriota</taxon>
        <taxon>Cyanophyceae</taxon>
        <taxon>Oscillatoriophycideae</taxon>
        <taxon>Oscillatoriales</taxon>
        <taxon>Microcoleaceae</taxon>
        <taxon>Planktothrix</taxon>
    </lineage>
</organism>
<comment type="caution">
    <text evidence="1">The sequence shown here is derived from an EMBL/GenBank/DDBJ whole genome shotgun (WGS) entry which is preliminary data.</text>
</comment>
<evidence type="ECO:0000313" key="2">
    <source>
        <dbReference type="Proteomes" id="UP000182190"/>
    </source>
</evidence>
<name>A0A7Z9BKZ4_9CYAN</name>
<reference evidence="1" key="1">
    <citation type="submission" date="2019-10" db="EMBL/GenBank/DDBJ databases">
        <authorList>
            <consortium name="Genoscope - CEA"/>
            <person name="William W."/>
        </authorList>
    </citation>
    <scope>NUCLEOTIDE SEQUENCE [LARGE SCALE GENOMIC DNA]</scope>
    <source>
        <strain evidence="1">BBR_PRJEB10994</strain>
    </source>
</reference>
<protein>
    <submittedName>
        <fullName evidence="1">Uncharacterized protein</fullName>
    </submittedName>
</protein>
<dbReference type="EMBL" id="CZCS02000163">
    <property type="protein sequence ID" value="VXD16673.1"/>
    <property type="molecule type" value="Genomic_DNA"/>
</dbReference>
<evidence type="ECO:0000313" key="1">
    <source>
        <dbReference type="EMBL" id="VXD16673.1"/>
    </source>
</evidence>
<accession>A0A7Z9BKZ4</accession>
<keyword evidence="2" id="KW-1185">Reference proteome</keyword>
<dbReference type="AlphaFoldDB" id="A0A7Z9BKZ4"/>
<gene>
    <name evidence="1" type="ORF">PL9631_250024</name>
</gene>
<sequence>MGVIRNVDKDEVDAIAQEDYAVEVAAIIQSSMRWAMRQLIHSIPVDEGLIALFTVSG</sequence>
<proteinExistence type="predicted"/>